<evidence type="ECO:0000256" key="8">
    <source>
        <dbReference type="ARBA" id="ARBA00022989"/>
    </source>
</evidence>
<feature type="transmembrane region" description="Helical" evidence="12">
    <location>
        <begin position="595"/>
        <end position="615"/>
    </location>
</feature>
<dbReference type="InterPro" id="IPR036513">
    <property type="entry name" value="STAS_dom_sf"/>
</dbReference>
<keyword evidence="10 12" id="KW-0472">Membrane</keyword>
<keyword evidence="5" id="KW-0053">Apoptosis</keyword>
<dbReference type="Gene3D" id="3.30.750.24">
    <property type="entry name" value="STAS domain"/>
    <property type="match status" value="3"/>
</dbReference>
<dbReference type="Pfam" id="PF18035">
    <property type="entry name" value="Bap31_Bap29_C"/>
    <property type="match status" value="1"/>
</dbReference>
<comment type="subcellular location">
    <subcellularLocation>
        <location evidence="1">Endoplasmic reticulum membrane</location>
        <topology evidence="1">Multi-pass membrane protein</topology>
    </subcellularLocation>
</comment>
<evidence type="ECO:0000256" key="10">
    <source>
        <dbReference type="ARBA" id="ARBA00023136"/>
    </source>
</evidence>
<dbReference type="PANTHER" id="PTHR11814">
    <property type="entry name" value="SULFATE TRANSPORTER"/>
    <property type="match status" value="1"/>
</dbReference>
<dbReference type="GO" id="GO:0046983">
    <property type="term" value="F:protein dimerization activity"/>
    <property type="evidence" value="ECO:0007669"/>
    <property type="project" value="InterPro"/>
</dbReference>
<dbReference type="InterPro" id="IPR008906">
    <property type="entry name" value="HATC_C_dom"/>
</dbReference>
<feature type="transmembrane region" description="Helical" evidence="12">
    <location>
        <begin position="2244"/>
        <end position="2263"/>
    </location>
</feature>
<dbReference type="EMBL" id="OW240914">
    <property type="protein sequence ID" value="CAH2275794.1"/>
    <property type="molecule type" value="Genomic_DNA"/>
</dbReference>
<feature type="transmembrane region" description="Helical" evidence="12">
    <location>
        <begin position="2366"/>
        <end position="2384"/>
    </location>
</feature>
<feature type="transmembrane region" description="Helical" evidence="12">
    <location>
        <begin position="1548"/>
        <end position="1573"/>
    </location>
</feature>
<feature type="transmembrane region" description="Helical" evidence="12">
    <location>
        <begin position="1187"/>
        <end position="1203"/>
    </location>
</feature>
<dbReference type="FunFam" id="1.20.5.110:FF:000011">
    <property type="entry name" value="B-cell receptor-associated protein 29"/>
    <property type="match status" value="1"/>
</dbReference>
<feature type="transmembrane region" description="Helical" evidence="12">
    <location>
        <begin position="1255"/>
        <end position="1285"/>
    </location>
</feature>
<feature type="transmembrane region" description="Helical" evidence="12">
    <location>
        <begin position="2425"/>
        <end position="2457"/>
    </location>
</feature>
<feature type="transmembrane region" description="Helical" evidence="12">
    <location>
        <begin position="719"/>
        <end position="739"/>
    </location>
</feature>
<keyword evidence="7" id="KW-0653">Protein transport</keyword>
<dbReference type="GO" id="GO:0015031">
    <property type="term" value="P:protein transport"/>
    <property type="evidence" value="ECO:0007669"/>
    <property type="project" value="UniProtKB-KW"/>
</dbReference>
<proteinExistence type="inferred from homology"/>
<feature type="transmembrane region" description="Helical" evidence="12">
    <location>
        <begin position="2213"/>
        <end position="2232"/>
    </location>
</feature>
<dbReference type="GO" id="GO:0008271">
    <property type="term" value="F:secondary active sulfate transmembrane transporter activity"/>
    <property type="evidence" value="ECO:0007669"/>
    <property type="project" value="InterPro"/>
</dbReference>
<feature type="transmembrane region" description="Helical" evidence="12">
    <location>
        <begin position="1338"/>
        <end position="1355"/>
    </location>
</feature>
<feature type="transmembrane region" description="Helical" evidence="12">
    <location>
        <begin position="2331"/>
        <end position="2354"/>
    </location>
</feature>
<feature type="transmembrane region" description="Helical" evidence="12">
    <location>
        <begin position="2179"/>
        <end position="2201"/>
    </location>
</feature>
<evidence type="ECO:0000313" key="14">
    <source>
        <dbReference type="EMBL" id="CAH2275794.1"/>
    </source>
</evidence>
<feature type="transmembrane region" description="Helical" evidence="12">
    <location>
        <begin position="1161"/>
        <end position="1181"/>
    </location>
</feature>
<feature type="transmembrane region" description="Helical" evidence="12">
    <location>
        <begin position="1423"/>
        <end position="1442"/>
    </location>
</feature>
<dbReference type="GO" id="GO:0005789">
    <property type="term" value="C:endoplasmic reticulum membrane"/>
    <property type="evidence" value="ECO:0007669"/>
    <property type="project" value="UniProtKB-SubCell"/>
</dbReference>
<feature type="transmembrane region" description="Helical" evidence="12">
    <location>
        <begin position="2048"/>
        <end position="2075"/>
    </location>
</feature>
<feature type="transmembrane region" description="Helical" evidence="12">
    <location>
        <begin position="2082"/>
        <end position="2101"/>
    </location>
</feature>
<keyword evidence="8 12" id="KW-1133">Transmembrane helix</keyword>
<evidence type="ECO:0000256" key="1">
    <source>
        <dbReference type="ARBA" id="ARBA00004477"/>
    </source>
</evidence>
<dbReference type="SUPFAM" id="SSF52091">
    <property type="entry name" value="SpoIIaa-like"/>
    <property type="match status" value="3"/>
</dbReference>
<evidence type="ECO:0000256" key="6">
    <source>
        <dbReference type="ARBA" id="ARBA00022824"/>
    </source>
</evidence>
<dbReference type="InterPro" id="IPR011547">
    <property type="entry name" value="SLC26A/SulP_dom"/>
</dbReference>
<protein>
    <submittedName>
        <fullName evidence="14">Chloride anion exchanger-like</fullName>
    </submittedName>
</protein>
<evidence type="ECO:0000256" key="7">
    <source>
        <dbReference type="ARBA" id="ARBA00022927"/>
    </source>
</evidence>
<evidence type="ECO:0000256" key="5">
    <source>
        <dbReference type="ARBA" id="ARBA00022703"/>
    </source>
</evidence>
<dbReference type="PROSITE" id="PS50801">
    <property type="entry name" value="STAS"/>
    <property type="match status" value="3"/>
</dbReference>
<feature type="transmembrane region" description="Helical" evidence="12">
    <location>
        <begin position="682"/>
        <end position="699"/>
    </location>
</feature>
<dbReference type="Pfam" id="PF01740">
    <property type="entry name" value="STAS"/>
    <property type="match status" value="3"/>
</dbReference>
<name>A0AAD1W0D0_PELCU</name>
<feature type="transmembrane region" description="Helical" evidence="12">
    <location>
        <begin position="2295"/>
        <end position="2319"/>
    </location>
</feature>
<keyword evidence="4 12" id="KW-0812">Transmembrane</keyword>
<feature type="domain" description="STAS" evidence="13">
    <location>
        <begin position="2481"/>
        <end position="2678"/>
    </location>
</feature>
<evidence type="ECO:0000313" key="15">
    <source>
        <dbReference type="Proteomes" id="UP001295444"/>
    </source>
</evidence>
<feature type="transmembrane region" description="Helical" evidence="12">
    <location>
        <begin position="774"/>
        <end position="797"/>
    </location>
</feature>
<dbReference type="NCBIfam" id="TIGR00815">
    <property type="entry name" value="sulP"/>
    <property type="match status" value="3"/>
</dbReference>
<feature type="coiled-coil region" evidence="11">
    <location>
        <begin position="2762"/>
        <end position="2888"/>
    </location>
</feature>
<evidence type="ECO:0000256" key="4">
    <source>
        <dbReference type="ARBA" id="ARBA00022692"/>
    </source>
</evidence>
<dbReference type="Pfam" id="PF00916">
    <property type="entry name" value="Sulfate_transp"/>
    <property type="match status" value="3"/>
</dbReference>
<feature type="transmembrane region" description="Helical" evidence="12">
    <location>
        <begin position="1454"/>
        <end position="1471"/>
    </location>
</feature>
<dbReference type="InterPro" id="IPR001902">
    <property type="entry name" value="SLC26A/SulP_fam"/>
</dbReference>
<dbReference type="GO" id="GO:0006915">
    <property type="term" value="P:apoptotic process"/>
    <property type="evidence" value="ECO:0007669"/>
    <property type="project" value="UniProtKB-KW"/>
</dbReference>
<feature type="transmembrane region" description="Helical" evidence="12">
    <location>
        <begin position="483"/>
        <end position="513"/>
    </location>
</feature>
<evidence type="ECO:0000256" key="9">
    <source>
        <dbReference type="ARBA" id="ARBA00023054"/>
    </source>
</evidence>
<feature type="domain" description="STAS" evidence="13">
    <location>
        <begin position="832"/>
        <end position="1028"/>
    </location>
</feature>
<feature type="transmembrane region" description="Helical" evidence="12">
    <location>
        <begin position="1367"/>
        <end position="1386"/>
    </location>
</feature>
<dbReference type="PROSITE" id="PS01130">
    <property type="entry name" value="SLC26A"/>
    <property type="match status" value="3"/>
</dbReference>
<feature type="domain" description="STAS" evidence="13">
    <location>
        <begin position="1604"/>
        <end position="1800"/>
    </location>
</feature>
<dbReference type="Proteomes" id="UP001295444">
    <property type="component" value="Chromosome 03"/>
</dbReference>
<feature type="transmembrane region" description="Helical" evidence="12">
    <location>
        <begin position="416"/>
        <end position="432"/>
    </location>
</feature>
<keyword evidence="3" id="KW-0813">Transport</keyword>
<evidence type="ECO:0000259" key="13">
    <source>
        <dbReference type="PROSITE" id="PS50801"/>
    </source>
</evidence>
<evidence type="ECO:0000256" key="12">
    <source>
        <dbReference type="SAM" id="Phobius"/>
    </source>
</evidence>
<comment type="similarity">
    <text evidence="2">Belongs to the BCAP29/BCAP31 family.</text>
</comment>
<dbReference type="Pfam" id="PF05699">
    <property type="entry name" value="Dimer_Tnp_hAT"/>
    <property type="match status" value="1"/>
</dbReference>
<reference evidence="14" key="1">
    <citation type="submission" date="2022-03" db="EMBL/GenBank/DDBJ databases">
        <authorList>
            <person name="Alioto T."/>
            <person name="Alioto T."/>
            <person name="Gomez Garrido J."/>
        </authorList>
    </citation>
    <scope>NUCLEOTIDE SEQUENCE</scope>
</reference>
<dbReference type="CDD" id="cd07042">
    <property type="entry name" value="STAS_SulP_like_sulfate_transporter"/>
    <property type="match status" value="3"/>
</dbReference>
<feature type="transmembrane region" description="Helical" evidence="12">
    <location>
        <begin position="566"/>
        <end position="583"/>
    </location>
</feature>
<evidence type="ECO:0000256" key="2">
    <source>
        <dbReference type="ARBA" id="ARBA00007956"/>
    </source>
</evidence>
<dbReference type="InterPro" id="IPR041672">
    <property type="entry name" value="Bap31/Bap29_C"/>
</dbReference>
<dbReference type="Gene3D" id="1.20.5.110">
    <property type="match status" value="1"/>
</dbReference>
<evidence type="ECO:0000256" key="3">
    <source>
        <dbReference type="ARBA" id="ARBA00022448"/>
    </source>
</evidence>
<keyword evidence="6" id="KW-0256">Endoplasmic reticulum</keyword>
<feature type="transmembrane region" description="Helical" evidence="12">
    <location>
        <begin position="1491"/>
        <end position="1511"/>
    </location>
</feature>
<keyword evidence="9 11" id="KW-0175">Coiled coil</keyword>
<organism evidence="14 15">
    <name type="scientific">Pelobates cultripes</name>
    <name type="common">Western spadefoot toad</name>
    <dbReference type="NCBI Taxonomy" id="61616"/>
    <lineage>
        <taxon>Eukaryota</taxon>
        <taxon>Metazoa</taxon>
        <taxon>Chordata</taxon>
        <taxon>Craniata</taxon>
        <taxon>Vertebrata</taxon>
        <taxon>Euteleostomi</taxon>
        <taxon>Amphibia</taxon>
        <taxon>Batrachia</taxon>
        <taxon>Anura</taxon>
        <taxon>Pelobatoidea</taxon>
        <taxon>Pelobatidae</taxon>
        <taxon>Pelobates</taxon>
    </lineage>
</organism>
<accession>A0AAD1W0D0</accession>
<feature type="transmembrane region" description="Helical" evidence="12">
    <location>
        <begin position="390"/>
        <end position="410"/>
    </location>
</feature>
<feature type="transmembrane region" description="Helical" evidence="12">
    <location>
        <begin position="2137"/>
        <end position="2159"/>
    </location>
</feature>
<feature type="transmembrane region" description="Helical" evidence="12">
    <location>
        <begin position="636"/>
        <end position="662"/>
    </location>
</feature>
<dbReference type="InterPro" id="IPR018045">
    <property type="entry name" value="S04_transporter_CS"/>
</dbReference>
<gene>
    <name evidence="14" type="ORF">PECUL_23A048038</name>
</gene>
<dbReference type="InterPro" id="IPR002645">
    <property type="entry name" value="STAS_dom"/>
</dbReference>
<sequence>MENVGVTVKRLSQTRWSAHYDAVKPVRANFEKLTSALEKLCNPKENVDTRGSAQMLLSAKNFWCEVLTQKYLQTVGLTLEKCIVKLQGLKAFLADQHSEIVAKAICYATTICKEMDISMERRGRVKLRKTMPGEKAKDAGLTLPEEMKRAMFECLDRFHHKLEIRSQAIEKILSMFAVSQPSSLVVATEKDIHIFREIERLQRHLEAAKISVEEAKKWTALQFLEFIVKWNYCESLPNLSLCLRLFLTLCVSIASCERSFFKLKLIKNFFRSTMSETRLTNLAILSIEHEYARKIGFDEVIDTFAEMKVYFVTMTELVERKYLVERPIYSEDSFSSDHETVDRHHTTVLDHLKRVCGCSSQKAKRIALTFFPIASWLPSYRIKEWLISDLISGVTTGLVAVLQGLAYALLANVSPGYGLYSAFFPAVVYFFFGTSRHISAGPFPVVSLMVGSVVANLVPDNTGNGNSTVVNATAEEILNNERIVVAASLTFLVGLIQLGLGLLRVGFIVIYLSEPLINGFTTAAAIEVVVSQLKYVFAVQIPSFSGPLALFYSLESIFSQITKTNPADLIIAIIVMVFVYAFKEINDRFKSKLPVPIPIEIIMTIIAAGVSYAFNFKERFKVNIVGAIQKGFQPPVAPSISVFQATIANSFSIAIVGFAVAFSVAKVYSIKHNYSVNGNQELIAFGLSNIMCGSFKGFAASTSLSRSSVQESTGGKTQVAGIISATLVLIVTLAIGYLLEPLPKAVLAAIIIINLKGMLKKFNEIPVLFKRDKYDCLVWILTFIASVILGLDLGLAVGVGIELLTVVFRVQFPKFAVIANIQRTDIYRNKKDYNDMYEPKGVRIFRCPAPIFFANVEFFKEKLINAAGFNPLWVLRKRNKALRKIKKLLKKGELKLTSKGLICTSYDYKDSDNEELDNNRLEELDQPINTSDLPVDIDWNADLPDVINVPKVEIHSLILDFGSVSFIDMSGMKVLKGIVKEFLNVGVHVCFASADIGVLEKLNKSKFFDDDIKMSMFFLTVHDAVLHTIDLNGLQKLLQNDQVMSRSHLGSGRSFKGRCDDIMSVTQDSNIEFLHVEKKHFAIMTDFVVENKYVVERPIYSEDSFSADHEIVDRRHTTVLDHFKRICGCSAQKAKGIALTCLPIASWLPPYAFKEWMLSDIISGVTTGLVAVLQGLAYALLTNVSPGYGLYAAFFPILVYFFLGTSKHLSAGPFPVTCLMVGSVVLTLVPGDTSSTSNSTVVNSTSEEALNNQRIVVAASLTFLVGIVQLVMGVLRIGFIVIYLSEPLINGFTTAAAIDVVVSQLKYIFGLTVPAFNGPLALFYTLKSIFDQLRITNIADLVISIIVMVFVYGFKEINDRFKSKLPVPIPIEIIMTVIATGVSYAFDFKHRFAVNTVGTIQRGFDPPVAPDVGIFQSSVANSISIAIVGFAVAFSVAQVYAIKHNYTIDANQELIAFGLSNIVCGAFKGFVASTSLARSSVQESTGGKTQIAGIISALIVLIVTLALGYLLETLPKAVLAAIIIINLKGMLMKFNEIPILFQMDKYDCFVWVLTFISSVILGLDLGLAVGVGVELLTVVFRVQFPKFTVIANVEGTDIYKNRKDYSDIHEPDGLRIFRCPAPIFFGNNDLFKEKLISAVGFNPLWVLRKRNKALRKIKKLLSKGELQMTTKGLVLASEDYNDTDDEELNNNRLEELDQPINTSELPIEIDWNANLPDIIKVPKVNIHSLILDFATVSFIDVSGMKVLKAILKEFMKIGVDVYIGASDSQILEKLKNSKFFDADLKTSIFFLTVHDAVLHVLEKRGLGMQLQEKLEKETETLLYESGIIYDREPTPHLHQQRTPIQCFLRTQTSIRKLFSIFTIIICAQKKNLRSTGVVDVFWTLVERMHVAIRAIVSQSPADKIASSFPGRNCIRALAGTRQGGKRSLYGTCWILSWSTKYYRVDMAVGKSFRFLEMTTDAGSMTGSDKKIRLDWSLYGENPPPHHQYDIRRTERKSFCLMVASLLGYLVDWRRTPKVMCHEWHFVSFFVPDLVTPLASDTLSFLHGLAFALLAAVPAGYGLYSSFFPVLTYFLLGTSRHISVGPFPVISLMVATVVLRMAPDENFIITNSTELNGTVMDTNARDAARVLVSGTLSFLIGIVQLVLGALQFGFIVKYLADPLVRGFTTAAAFQVVVSQIILMLNISVGNYAGVFSVLYIMLKLGDICSNIGKTNFADLIAGLLTLAICVVVKELNERYKNILRVPIPIEVIVAIIATGISYGASLEENYNVAIVQTIPSHFIPPMSPDLSMFPEIIGSAITIGIIAYIVAVSLGKVYATKYNYVINGNQEFIAFGISNIFGGVFSCVCATTALSRTAVQESTGGKTQIAGLISAVTIMIAMLSLGRYLEPLQKSVLAGILVANLKGMFLQTLDIPRLWRQNKWDLAIWIFSFVASFLLDLDLGLPISLGFGLFTVLLRIQFPSCSALGNVPGTELYKDPRKYKCAVESSGFKIIRFSSGIFYGNIDSLKNGISSLVGFDAVNVFNKRNKAEQKINKLMNQRHLKATKSEVGSNFTSEDEDDDIVSHKALKEVAVKQDAQTKEVRIHIDWNSELPVKVSVPNVNIHSIILDFGQITFLDVAAVEALKMILREYKRIDVNVYIAGCDDNVFETLENCGFFDNIIKPEMFFLTIHDAVLYIEDQGIDQQKWFNLNFGTDQCKFLKNRLNLYIKLIKDCHKVEHKKLTKCGPTTRCCKRRFSLFLWLVLRRVVSLIIQLAGEMEGHDALKTQVENTNEAAKKYMEENEKFKMPINSNESIRKRGSLQTLAINRNKLKEGTQEINEQNEKLKRELDNTKNELKRVTEALSKTEAESGALKKQSEGLTREYDRLLRQHEQLQNATDARQDKKDE</sequence>
<evidence type="ECO:0000256" key="11">
    <source>
        <dbReference type="SAM" id="Coils"/>
    </source>
</evidence>
<keyword evidence="15" id="KW-1185">Reference proteome</keyword>